<sequence length="677" mass="74253">MRPEFTSPESGYGVRIEDPIENAQAELYTPAPVAVDAVGDDEFYFPIDAAVRFTTESIVYPHRHRVYVRRRDGDLVGEFVPGEDPLELPDGRYNVELSSAPVKTYLLVDGRLDVTESEHAIEFDFDADTTVRVGARSFHESPAGTITVTDDVEDVMRAVSLFGSSLKTLSPERSFPTLRGHPPLVERGDEFRAPAGIEPPDSAVEIAVPADYRYVYPAVPLAFYLGATLTPSDAPELRLPERTYDLTADGTYEATVNRLLRQFVLFDCVVRTEGYYPVDLAERDAFDAATDLDPAALYDLDLTARLDRYLDVSRDAVADILPEWHLTTDIAPSPEQVELLPFLANDLSLVRTTGTAATGDAPEPADTQFRTPSGELLVDPDPVDTPEHVWAAPGYPLGANKASVAACRRRLDRTPPEKSFIEIHIVCNDEQMTAESAVDELYGLREMIQFDVNVHYELSQTELADLLERDFDFLHYIGHVNEDGLQCADGFLDAHTLDDVRVKSFLLNACHSYDQGQALIENGSYAGVVTLDDVADSMATRVGKSLARLLNAGFTIRSSLGIVQNEMFTGDQYIVLGDGGTTIVQSQTGMPASVDVAKTSSSEVIAEFTPHPSPEVSVGGILSIIDVTDLNYLSLGTIGPMNLQRDELAAVFREALYPIHLGGQLVWSDEVDAKNLP</sequence>
<keyword evidence="2" id="KW-1185">Reference proteome</keyword>
<evidence type="ECO:0000313" key="2">
    <source>
        <dbReference type="Proteomes" id="UP000607197"/>
    </source>
</evidence>
<dbReference type="AlphaFoldDB" id="A0A830FIN5"/>
<evidence type="ECO:0008006" key="3">
    <source>
        <dbReference type="Google" id="ProtNLM"/>
    </source>
</evidence>
<comment type="caution">
    <text evidence="1">The sequence shown here is derived from an EMBL/GenBank/DDBJ whole genome shotgun (WGS) entry which is preliminary data.</text>
</comment>
<reference evidence="1" key="2">
    <citation type="submission" date="2020-09" db="EMBL/GenBank/DDBJ databases">
        <authorList>
            <person name="Sun Q."/>
            <person name="Ohkuma M."/>
        </authorList>
    </citation>
    <scope>NUCLEOTIDE SEQUENCE</scope>
    <source>
        <strain evidence="1">JCM 19596</strain>
    </source>
</reference>
<dbReference type="OrthoDB" id="269729at2157"/>
<dbReference type="EMBL" id="BMPG01000002">
    <property type="protein sequence ID" value="GGL59746.1"/>
    <property type="molecule type" value="Genomic_DNA"/>
</dbReference>
<dbReference type="Proteomes" id="UP000607197">
    <property type="component" value="Unassembled WGS sequence"/>
</dbReference>
<protein>
    <recommendedName>
        <fullName evidence="3">CHAT domain-containing protein</fullName>
    </recommendedName>
</protein>
<name>A0A830FIN5_9EURY</name>
<accession>A0A830FIN5</accession>
<organism evidence="1 2">
    <name type="scientific">Halocalculus aciditolerans</name>
    <dbReference type="NCBI Taxonomy" id="1383812"/>
    <lineage>
        <taxon>Archaea</taxon>
        <taxon>Methanobacteriati</taxon>
        <taxon>Methanobacteriota</taxon>
        <taxon>Stenosarchaea group</taxon>
        <taxon>Halobacteria</taxon>
        <taxon>Halobacteriales</taxon>
        <taxon>Halobacteriaceae</taxon>
        <taxon>Halocalculus</taxon>
    </lineage>
</organism>
<evidence type="ECO:0000313" key="1">
    <source>
        <dbReference type="EMBL" id="GGL59746.1"/>
    </source>
</evidence>
<reference evidence="1" key="1">
    <citation type="journal article" date="2014" name="Int. J. Syst. Evol. Microbiol.">
        <title>Complete genome sequence of Corynebacterium casei LMG S-19264T (=DSM 44701T), isolated from a smear-ripened cheese.</title>
        <authorList>
            <consortium name="US DOE Joint Genome Institute (JGI-PGF)"/>
            <person name="Walter F."/>
            <person name="Albersmeier A."/>
            <person name="Kalinowski J."/>
            <person name="Ruckert C."/>
        </authorList>
    </citation>
    <scope>NUCLEOTIDE SEQUENCE</scope>
    <source>
        <strain evidence="1">JCM 19596</strain>
    </source>
</reference>
<dbReference type="RefSeq" id="WP_188978004.1">
    <property type="nucleotide sequence ID" value="NZ_BMPG01000002.1"/>
</dbReference>
<gene>
    <name evidence="1" type="ORF">GCM10009039_17470</name>
</gene>
<proteinExistence type="predicted"/>